<protein>
    <recommendedName>
        <fullName evidence="2">UPF0178 protein SAMN04488098_10526</fullName>
    </recommendedName>
</protein>
<evidence type="ECO:0000256" key="1">
    <source>
        <dbReference type="ARBA" id="ARBA00008522"/>
    </source>
</evidence>
<evidence type="ECO:0000313" key="3">
    <source>
        <dbReference type="EMBL" id="SDK69565.1"/>
    </source>
</evidence>
<dbReference type="Pfam" id="PF02639">
    <property type="entry name" value="DUF188"/>
    <property type="match status" value="1"/>
</dbReference>
<evidence type="ECO:0000256" key="2">
    <source>
        <dbReference type="HAMAP-Rule" id="MF_00489"/>
    </source>
</evidence>
<gene>
    <name evidence="3" type="ORF">SAMN04488098_10526</name>
</gene>
<reference evidence="4" key="1">
    <citation type="submission" date="2016-10" db="EMBL/GenBank/DDBJ databases">
        <authorList>
            <person name="Varghese N."/>
            <person name="Submissions S."/>
        </authorList>
    </citation>
    <scope>NUCLEOTIDE SEQUENCE [LARGE SCALE GENOMIC DNA]</scope>
    <source>
        <strain evidence="4">DSM 19181</strain>
    </source>
</reference>
<dbReference type="Proteomes" id="UP000199433">
    <property type="component" value="Unassembled WGS sequence"/>
</dbReference>
<keyword evidence="4" id="KW-1185">Reference proteome</keyword>
<sequence>MKILVDADACPKKETIIAEAQNYQIEVLLVSSISHYSTKELPNGVERIWVDKGSDQADFKIMELAYPNDIVVTQDYGLASMLLPKRCRVLHHEGYEYTERIIQKLVDGRHISAAMRRSNMNKSRVKSLNPFADEQQYPFDDLLRQVIEEQLDETERVEN</sequence>
<dbReference type="PANTHER" id="PTHR35146">
    <property type="entry name" value="UPF0178 PROTEIN YAII"/>
    <property type="match status" value="1"/>
</dbReference>
<dbReference type="NCBIfam" id="NF001095">
    <property type="entry name" value="PRK00124.1"/>
    <property type="match status" value="1"/>
</dbReference>
<name>A0A1G9E0B6_9LACT</name>
<dbReference type="InterPro" id="IPR003791">
    <property type="entry name" value="UPF0178"/>
</dbReference>
<evidence type="ECO:0000313" key="4">
    <source>
        <dbReference type="Proteomes" id="UP000199433"/>
    </source>
</evidence>
<dbReference type="PANTHER" id="PTHR35146:SF1">
    <property type="entry name" value="UPF0178 PROTEIN YAII"/>
    <property type="match status" value="1"/>
</dbReference>
<accession>A0A1G9E0B6</accession>
<organism evidence="3 4">
    <name type="scientific">Alkalibacterium thalassium</name>
    <dbReference type="NCBI Taxonomy" id="426701"/>
    <lineage>
        <taxon>Bacteria</taxon>
        <taxon>Bacillati</taxon>
        <taxon>Bacillota</taxon>
        <taxon>Bacilli</taxon>
        <taxon>Lactobacillales</taxon>
        <taxon>Carnobacteriaceae</taxon>
        <taxon>Alkalibacterium</taxon>
    </lineage>
</organism>
<dbReference type="EMBL" id="FNFK01000052">
    <property type="protein sequence ID" value="SDK69565.1"/>
    <property type="molecule type" value="Genomic_DNA"/>
</dbReference>
<dbReference type="HAMAP" id="MF_00489">
    <property type="entry name" value="UPF0178"/>
    <property type="match status" value="1"/>
</dbReference>
<dbReference type="RefSeq" id="WP_218121432.1">
    <property type="nucleotide sequence ID" value="NZ_FNFK01000052.1"/>
</dbReference>
<proteinExistence type="inferred from homology"/>
<dbReference type="AlphaFoldDB" id="A0A1G9E0B6"/>
<comment type="similarity">
    <text evidence="1 2">Belongs to the UPF0178 family.</text>
</comment>